<dbReference type="PROSITE" id="PS00675">
    <property type="entry name" value="SIGMA54_INTERACT_1"/>
    <property type="match status" value="1"/>
</dbReference>
<dbReference type="SUPFAM" id="SSF46689">
    <property type="entry name" value="Homeodomain-like"/>
    <property type="match status" value="1"/>
</dbReference>
<dbReference type="Proteomes" id="UP000095039">
    <property type="component" value="Unassembled WGS sequence"/>
</dbReference>
<dbReference type="RefSeq" id="WP_016958844.1">
    <property type="nucleotide sequence ID" value="NZ_AJWN02000107.1"/>
</dbReference>
<dbReference type="AlphaFoldDB" id="A0A1E5BWP6"/>
<keyword evidence="3" id="KW-0805">Transcription regulation</keyword>
<evidence type="ECO:0000313" key="8">
    <source>
        <dbReference type="Proteomes" id="UP000095039"/>
    </source>
</evidence>
<gene>
    <name evidence="7" type="ORF">A1OK_17145</name>
</gene>
<proteinExistence type="predicted"/>
<dbReference type="Gene3D" id="1.10.10.60">
    <property type="entry name" value="Homeodomain-like"/>
    <property type="match status" value="1"/>
</dbReference>
<dbReference type="GO" id="GO:0043565">
    <property type="term" value="F:sequence-specific DNA binding"/>
    <property type="evidence" value="ECO:0007669"/>
    <property type="project" value="InterPro"/>
</dbReference>
<keyword evidence="2" id="KW-0067">ATP-binding</keyword>
<dbReference type="PRINTS" id="PR01590">
    <property type="entry name" value="HTHFIS"/>
</dbReference>
<dbReference type="PROSITE" id="PS50045">
    <property type="entry name" value="SIGMA54_INTERACT_4"/>
    <property type="match status" value="1"/>
</dbReference>
<evidence type="ECO:0000256" key="5">
    <source>
        <dbReference type="ARBA" id="ARBA00023163"/>
    </source>
</evidence>
<name>A0A1E5BWP6_9GAMM</name>
<dbReference type="InterPro" id="IPR025944">
    <property type="entry name" value="Sigma_54_int_dom_CS"/>
</dbReference>
<dbReference type="InterPro" id="IPR027417">
    <property type="entry name" value="P-loop_NTPase"/>
</dbReference>
<dbReference type="PROSITE" id="PS00676">
    <property type="entry name" value="SIGMA54_INTERACT_2"/>
    <property type="match status" value="1"/>
</dbReference>
<evidence type="ECO:0000256" key="4">
    <source>
        <dbReference type="ARBA" id="ARBA00023125"/>
    </source>
</evidence>
<protein>
    <submittedName>
        <fullName evidence="7">Fis family transcriptional regulator</fullName>
    </submittedName>
</protein>
<dbReference type="PROSITE" id="PS00688">
    <property type="entry name" value="SIGMA54_INTERACT_3"/>
    <property type="match status" value="1"/>
</dbReference>
<dbReference type="PANTHER" id="PTHR32071:SF117">
    <property type="entry name" value="PTS-DEPENDENT DIHYDROXYACETONE KINASE OPERON REGULATORY PROTEIN-RELATED"/>
    <property type="match status" value="1"/>
</dbReference>
<evidence type="ECO:0000256" key="3">
    <source>
        <dbReference type="ARBA" id="ARBA00023015"/>
    </source>
</evidence>
<dbReference type="GO" id="GO:0005524">
    <property type="term" value="F:ATP binding"/>
    <property type="evidence" value="ECO:0007669"/>
    <property type="project" value="UniProtKB-KW"/>
</dbReference>
<dbReference type="FunFam" id="3.40.50.300:FF:000006">
    <property type="entry name" value="DNA-binding transcriptional regulator NtrC"/>
    <property type="match status" value="1"/>
</dbReference>
<accession>A0A1E5BWP6</accession>
<dbReference type="InterPro" id="IPR025662">
    <property type="entry name" value="Sigma_54_int_dom_ATP-bd_1"/>
</dbReference>
<evidence type="ECO:0000256" key="2">
    <source>
        <dbReference type="ARBA" id="ARBA00022840"/>
    </source>
</evidence>
<comment type="caution">
    <text evidence="7">The sequence shown here is derived from an EMBL/GenBank/DDBJ whole genome shotgun (WGS) entry which is preliminary data.</text>
</comment>
<dbReference type="PANTHER" id="PTHR32071">
    <property type="entry name" value="TRANSCRIPTIONAL REGULATORY PROTEIN"/>
    <property type="match status" value="1"/>
</dbReference>
<dbReference type="SMART" id="SM00382">
    <property type="entry name" value="AAA"/>
    <property type="match status" value="1"/>
</dbReference>
<dbReference type="SUPFAM" id="SSF52540">
    <property type="entry name" value="P-loop containing nucleoside triphosphate hydrolases"/>
    <property type="match status" value="1"/>
</dbReference>
<dbReference type="Pfam" id="PF00158">
    <property type="entry name" value="Sigma54_activat"/>
    <property type="match status" value="1"/>
</dbReference>
<evidence type="ECO:0000259" key="6">
    <source>
        <dbReference type="PROSITE" id="PS50045"/>
    </source>
</evidence>
<evidence type="ECO:0000256" key="1">
    <source>
        <dbReference type="ARBA" id="ARBA00022741"/>
    </source>
</evidence>
<keyword evidence="8" id="KW-1185">Reference proteome</keyword>
<evidence type="ECO:0000313" key="7">
    <source>
        <dbReference type="EMBL" id="OEE57686.1"/>
    </source>
</evidence>
<dbReference type="CDD" id="cd00009">
    <property type="entry name" value="AAA"/>
    <property type="match status" value="1"/>
</dbReference>
<dbReference type="InterPro" id="IPR058031">
    <property type="entry name" value="AAA_lid_NorR"/>
</dbReference>
<dbReference type="GO" id="GO:0006355">
    <property type="term" value="P:regulation of DNA-templated transcription"/>
    <property type="evidence" value="ECO:0007669"/>
    <property type="project" value="InterPro"/>
</dbReference>
<keyword evidence="5" id="KW-0804">Transcription</keyword>
<reference evidence="7 8" key="1">
    <citation type="journal article" date="2012" name="Science">
        <title>Ecological populations of bacteria act as socially cohesive units of antibiotic production and resistance.</title>
        <authorList>
            <person name="Cordero O.X."/>
            <person name="Wildschutte H."/>
            <person name="Kirkup B."/>
            <person name="Proehl S."/>
            <person name="Ngo L."/>
            <person name="Hussain F."/>
            <person name="Le Roux F."/>
            <person name="Mincer T."/>
            <person name="Polz M.F."/>
        </authorList>
    </citation>
    <scope>NUCLEOTIDE SEQUENCE [LARGE SCALE GENOMIC DNA]</scope>
    <source>
        <strain evidence="7 8">FF-454</strain>
    </source>
</reference>
<keyword evidence="4" id="KW-0238">DNA-binding</keyword>
<dbReference type="Gene3D" id="3.40.50.300">
    <property type="entry name" value="P-loop containing nucleotide triphosphate hydrolases"/>
    <property type="match status" value="1"/>
</dbReference>
<dbReference type="InterPro" id="IPR025943">
    <property type="entry name" value="Sigma_54_int_dom_ATP-bd_2"/>
</dbReference>
<dbReference type="EMBL" id="AJWN02000107">
    <property type="protein sequence ID" value="OEE57686.1"/>
    <property type="molecule type" value="Genomic_DNA"/>
</dbReference>
<dbReference type="InterPro" id="IPR009057">
    <property type="entry name" value="Homeodomain-like_sf"/>
</dbReference>
<organism evidence="7 8">
    <name type="scientific">Enterovibrio norvegicus FF-454</name>
    <dbReference type="NCBI Taxonomy" id="1185651"/>
    <lineage>
        <taxon>Bacteria</taxon>
        <taxon>Pseudomonadati</taxon>
        <taxon>Pseudomonadota</taxon>
        <taxon>Gammaproteobacteria</taxon>
        <taxon>Vibrionales</taxon>
        <taxon>Vibrionaceae</taxon>
        <taxon>Enterovibrio</taxon>
    </lineage>
</organism>
<dbReference type="InterPro" id="IPR002078">
    <property type="entry name" value="Sigma_54_int"/>
</dbReference>
<keyword evidence="1" id="KW-0547">Nucleotide-binding</keyword>
<dbReference type="InterPro" id="IPR002197">
    <property type="entry name" value="HTH_Fis"/>
</dbReference>
<dbReference type="Pfam" id="PF25601">
    <property type="entry name" value="AAA_lid_14"/>
    <property type="match status" value="1"/>
</dbReference>
<dbReference type="InterPro" id="IPR003593">
    <property type="entry name" value="AAA+_ATPase"/>
</dbReference>
<sequence length="516" mass="57898">MVDWLSIAASISTMREKGQLTATFSQQVEAALGVSHVWVMFPCEQGRKLCVQENESRYQWEVDDFTHPFAHVFQSASAMLLDPSKLNYWLENRAFVDLMSHRSRGESVLVMPLPPGVKRINALLVMTGPATILSSLLADPQWARICEIFINQCQMITDLGDEHRQIYALSSSIAAIRRDEKQREKAFELKRVLIGESQPMEEMRNKVVTAAQSSLNVLICGETGTGKELVARAVHELSDRKGKPFVAINCAAIPENLLESELFGHQKGAFSGADRNKTGLIADADGGTLFLDEIGDMPLTLQAKLLRVLESRSYRPVGGSKEVRVDFRLVAATHVAMQQKTENDEFRRDLFYRLNQFPILVPALVERKDDIPELCRHFIHTYNEMANVDIVGMRYAALDLLNRHDFPGNVRELRNLVEYACALTANGEEISADSFSGRVFQQRSPILASNDDVETDSYIGVDITNIDDLKLAVQHFEISIIRSRLTSFDGDRTKAAESLGLPKRTLAHKCLKMEIS</sequence>
<feature type="domain" description="Sigma-54 factor interaction" evidence="6">
    <location>
        <begin position="193"/>
        <end position="422"/>
    </location>
</feature>
<dbReference type="Gene3D" id="1.10.8.60">
    <property type="match status" value="1"/>
</dbReference>